<dbReference type="Proteomes" id="UP000184204">
    <property type="component" value="Unassembled WGS sequence"/>
</dbReference>
<reference evidence="1 3" key="1">
    <citation type="journal article" date="2016" name="Genome Announc.">
        <title>Complete Genome Sequence of the Amino Acid-Fermenting Clostridium propionicum X2 (DSM 1682).</title>
        <authorList>
            <person name="Poehlein A."/>
            <person name="Schlien K."/>
            <person name="Chowdhury N.P."/>
            <person name="Gottschalk G."/>
            <person name="Buckel W."/>
            <person name="Daniel R."/>
        </authorList>
    </citation>
    <scope>NUCLEOTIDE SEQUENCE [LARGE SCALE GENOMIC DNA]</scope>
    <source>
        <strain evidence="1 3">X2</strain>
    </source>
</reference>
<accession>A0A0X8VAC8</accession>
<evidence type="ECO:0000313" key="4">
    <source>
        <dbReference type="Proteomes" id="UP000184204"/>
    </source>
</evidence>
<keyword evidence="3" id="KW-1185">Reference proteome</keyword>
<dbReference type="AlphaFoldDB" id="A0A0X8VAC8"/>
<gene>
    <name evidence="1" type="ORF">CPRO_07830</name>
    <name evidence="2" type="ORF">SAMN02745151_00697</name>
</gene>
<organism evidence="2 4">
    <name type="scientific">Anaerotignum propionicum DSM 1682</name>
    <dbReference type="NCBI Taxonomy" id="991789"/>
    <lineage>
        <taxon>Bacteria</taxon>
        <taxon>Bacillati</taxon>
        <taxon>Bacillota</taxon>
        <taxon>Clostridia</taxon>
        <taxon>Lachnospirales</taxon>
        <taxon>Anaerotignaceae</taxon>
        <taxon>Anaerotignum</taxon>
    </lineage>
</organism>
<sequence length="740" mass="79534">MTTSYDGYIRIDTRLETSNFNKEISLIPSKLSKLKIAAGALGTVFAAAFTVKKIVEVGRQAISLASDLQEVQNVVNTAFGSMSDRCNEFAENAIESLGMSQLAAKQFASTYMAMGRGSGIAMKRAADMAIGATERIGDVASFYNKSFEEVDTMMKSIWTGETESLKQIGVVMTQSNLQQFAYTQGIKKKIATMSQAEMIQLRYAYVMQQTSLAQGDFLRTSDSWANQTRILSENWKEFLGILGSGLIKVLIPVVQFLNEVVKALVGIAKAVAAVYHMLAGESINDSTEDISGAVGNLAETSLDAAEGQEGLADGIKSASAAAKNALANFDDLDVLQNNLGGGLSGIGNFDIPDFAFDKGTLENTKSRVKDFTDDIKKLLVGLKNDVEDFVIQPVIAQPVIPKLPVPVYRPEWGLVPPGIPVPEFPPLPLPIYEPEWGLVPTLQQELGLVYGELTEFAFQLQYALEYALGNSQIVFDTAISNAAMAFANARINFGLTKDAMIANANAWISETSTGFQRWKQNISTAVYDTARNAIDNWNAALETTSINSAAWINSMSQNFVKWGEGMLKASWDAASGMANNMLSGFRTIWENFKELMSGIGESISTKWQENKSWLVPTLVIGAAVAVGAGLVLSGGTLAAPLAAGAAMAVPMLATGAVIPPNQEFLAVLGDQKSGRNLEAPEGLIRQIMREELAGLGATDGGSGTTVILELDKREIGRTFLPIIKKEESRVGVSLRVGGVL</sequence>
<evidence type="ECO:0000313" key="3">
    <source>
        <dbReference type="Proteomes" id="UP000068026"/>
    </source>
</evidence>
<protein>
    <submittedName>
        <fullName evidence="2">Uncharacterized protein</fullName>
    </submittedName>
</protein>
<reference evidence="2" key="3">
    <citation type="submission" date="2016-11" db="EMBL/GenBank/DDBJ databases">
        <authorList>
            <person name="Varghese N."/>
            <person name="Submissions S."/>
        </authorList>
    </citation>
    <scope>NUCLEOTIDE SEQUENCE</scope>
    <source>
        <strain evidence="2">DSM 1682</strain>
    </source>
</reference>
<reference evidence="3" key="2">
    <citation type="submission" date="2016-01" db="EMBL/GenBank/DDBJ databases">
        <authorList>
            <person name="Poehlein A."/>
            <person name="Schlien K."/>
            <person name="Gottschalk G."/>
            <person name="Buckel W."/>
            <person name="Daniel R."/>
        </authorList>
    </citation>
    <scope>NUCLEOTIDE SEQUENCE [LARGE SCALE GENOMIC DNA]</scope>
    <source>
        <strain evidence="3">X2</strain>
    </source>
</reference>
<dbReference type="EMBL" id="CP014223">
    <property type="protein sequence ID" value="AMJ40384.1"/>
    <property type="molecule type" value="Genomic_DNA"/>
</dbReference>
<dbReference type="OrthoDB" id="9780715at2"/>
<evidence type="ECO:0000313" key="2">
    <source>
        <dbReference type="EMBL" id="SHE43527.1"/>
    </source>
</evidence>
<name>A0A0X8VAC8_ANAPI</name>
<evidence type="ECO:0000313" key="1">
    <source>
        <dbReference type="EMBL" id="AMJ40384.1"/>
    </source>
</evidence>
<proteinExistence type="predicted"/>
<dbReference type="KEGG" id="cpro:CPRO_07830"/>
<dbReference type="Proteomes" id="UP000068026">
    <property type="component" value="Chromosome"/>
</dbReference>
<dbReference type="RefSeq" id="WP_066048024.1">
    <property type="nucleotide sequence ID" value="NZ_CP014223.1"/>
</dbReference>
<reference evidence="4" key="4">
    <citation type="submission" date="2016-11" db="EMBL/GenBank/DDBJ databases">
        <authorList>
            <person name="Jaros S."/>
            <person name="Januszkiewicz K."/>
            <person name="Wedrychowicz H."/>
        </authorList>
    </citation>
    <scope>NUCLEOTIDE SEQUENCE [LARGE SCALE GENOMIC DNA]</scope>
    <source>
        <strain evidence="4">DSM 1682</strain>
    </source>
</reference>
<dbReference type="EMBL" id="FQUA01000002">
    <property type="protein sequence ID" value="SHE43527.1"/>
    <property type="molecule type" value="Genomic_DNA"/>
</dbReference>